<dbReference type="AlphaFoldDB" id="A0A3D8QFF1"/>
<dbReference type="InterPro" id="IPR052585">
    <property type="entry name" value="Lipid_raft_assoc_Zn_ADH"/>
</dbReference>
<dbReference type="OrthoDB" id="414243at2759"/>
<evidence type="ECO:0008006" key="3">
    <source>
        <dbReference type="Google" id="ProtNLM"/>
    </source>
</evidence>
<sequence>MKPAKRLSTTMDEQTFVPDTMRALYWCPASTAIRDDTSLDNPRVDSEVVFDTDFPTPKPSPSQYLIKVQTAAFSHDELRLAKELNPIKSIPQVPVHNFCGTIISTPTEDHEKPDGPRFKVDEVVFGLIDYSQDGAAADYVLATEDEISHKPQNISAAEAATIPLPALTAWQALFKYAGLDPTARKDLRVLITNAHHSEVGTQALHLLRSESLFPRYRPWICVTCASEDASAKLRQTSDVDETILVPDPMPKDFDLKTTFRKNKWGPVDILLDCTGEVILTQTNAPAIIKDGGAVLSAVDANPVLNVNPKKSEGTPQARFVHVEPDGKTLGLIATMVEKNTVRGRVEDVVDLVNGAGSLSSNAAAAGGERMGGIHVLRVNT</sequence>
<dbReference type="PANTHER" id="PTHR43482">
    <property type="entry name" value="PROTEIN AST1-RELATED"/>
    <property type="match status" value="1"/>
</dbReference>
<accession>A0A3D8QFF1</accession>
<dbReference type="SUPFAM" id="SSF51735">
    <property type="entry name" value="NAD(P)-binding Rossmann-fold domains"/>
    <property type="match status" value="1"/>
</dbReference>
<gene>
    <name evidence="1" type="ORF">DSM5745_10838</name>
</gene>
<protein>
    <recommendedName>
        <fullName evidence="3">Enoyl reductase (ER) domain-containing protein</fullName>
    </recommendedName>
</protein>
<dbReference type="STRING" id="1810919.A0A3D8QFF1"/>
<name>A0A3D8QFF1_9EURO</name>
<dbReference type="EMBL" id="PVWQ01000018">
    <property type="protein sequence ID" value="RDW60380.1"/>
    <property type="molecule type" value="Genomic_DNA"/>
</dbReference>
<dbReference type="Gene3D" id="3.90.180.10">
    <property type="entry name" value="Medium-chain alcohol dehydrogenases, catalytic domain"/>
    <property type="match status" value="1"/>
</dbReference>
<organism evidence="1 2">
    <name type="scientific">Aspergillus mulundensis</name>
    <dbReference type="NCBI Taxonomy" id="1810919"/>
    <lineage>
        <taxon>Eukaryota</taxon>
        <taxon>Fungi</taxon>
        <taxon>Dikarya</taxon>
        <taxon>Ascomycota</taxon>
        <taxon>Pezizomycotina</taxon>
        <taxon>Eurotiomycetes</taxon>
        <taxon>Eurotiomycetidae</taxon>
        <taxon>Eurotiales</taxon>
        <taxon>Aspergillaceae</taxon>
        <taxon>Aspergillus</taxon>
        <taxon>Aspergillus subgen. Nidulantes</taxon>
    </lineage>
</organism>
<comment type="caution">
    <text evidence="1">The sequence shown here is derived from an EMBL/GenBank/DDBJ whole genome shotgun (WGS) entry which is preliminary data.</text>
</comment>
<evidence type="ECO:0000313" key="1">
    <source>
        <dbReference type="EMBL" id="RDW60380.1"/>
    </source>
</evidence>
<dbReference type="Proteomes" id="UP000256690">
    <property type="component" value="Unassembled WGS sequence"/>
</dbReference>
<dbReference type="RefSeq" id="XP_026598492.1">
    <property type="nucleotide sequence ID" value="XM_026752854.1"/>
</dbReference>
<proteinExistence type="predicted"/>
<dbReference type="Gene3D" id="3.40.50.720">
    <property type="entry name" value="NAD(P)-binding Rossmann-like Domain"/>
    <property type="match status" value="1"/>
</dbReference>
<dbReference type="SUPFAM" id="SSF50129">
    <property type="entry name" value="GroES-like"/>
    <property type="match status" value="1"/>
</dbReference>
<dbReference type="InterPro" id="IPR036291">
    <property type="entry name" value="NAD(P)-bd_dom_sf"/>
</dbReference>
<dbReference type="CDD" id="cd05289">
    <property type="entry name" value="MDR_like_2"/>
    <property type="match status" value="1"/>
</dbReference>
<dbReference type="GeneID" id="38121208"/>
<keyword evidence="2" id="KW-1185">Reference proteome</keyword>
<dbReference type="PANTHER" id="PTHR43482:SF1">
    <property type="entry name" value="PROTEIN AST1-RELATED"/>
    <property type="match status" value="1"/>
</dbReference>
<dbReference type="InterPro" id="IPR011032">
    <property type="entry name" value="GroES-like_sf"/>
</dbReference>
<evidence type="ECO:0000313" key="2">
    <source>
        <dbReference type="Proteomes" id="UP000256690"/>
    </source>
</evidence>
<reference evidence="1 2" key="1">
    <citation type="journal article" date="2018" name="IMA Fungus">
        <title>IMA Genome-F 9: Draft genome sequence of Annulohypoxylon stygium, Aspergillus mulundensis, Berkeleyomyces basicola (syn. Thielaviopsis basicola), Ceratocystis smalleyi, two Cercospora beticola strains, Coleophoma cylindrospora, Fusarium fracticaudum, Phialophora cf. hyalina, and Morchella septimelata.</title>
        <authorList>
            <person name="Wingfield B.D."/>
            <person name="Bills G.F."/>
            <person name="Dong Y."/>
            <person name="Huang W."/>
            <person name="Nel W.J."/>
            <person name="Swalarsk-Parry B.S."/>
            <person name="Vaghefi N."/>
            <person name="Wilken P.M."/>
            <person name="An Z."/>
            <person name="de Beer Z.W."/>
            <person name="De Vos L."/>
            <person name="Chen L."/>
            <person name="Duong T.A."/>
            <person name="Gao Y."/>
            <person name="Hammerbacher A."/>
            <person name="Kikkert J.R."/>
            <person name="Li Y."/>
            <person name="Li H."/>
            <person name="Li K."/>
            <person name="Li Q."/>
            <person name="Liu X."/>
            <person name="Ma X."/>
            <person name="Naidoo K."/>
            <person name="Pethybridge S.J."/>
            <person name="Sun J."/>
            <person name="Steenkamp E.T."/>
            <person name="van der Nest M.A."/>
            <person name="van Wyk S."/>
            <person name="Wingfield M.J."/>
            <person name="Xiong C."/>
            <person name="Yue Q."/>
            <person name="Zhang X."/>
        </authorList>
    </citation>
    <scope>NUCLEOTIDE SEQUENCE [LARGE SCALE GENOMIC DNA]</scope>
    <source>
        <strain evidence="1 2">DSM 5745</strain>
    </source>
</reference>